<keyword evidence="2" id="KW-1185">Reference proteome</keyword>
<dbReference type="Proteomes" id="UP000276133">
    <property type="component" value="Unassembled WGS sequence"/>
</dbReference>
<comment type="caution">
    <text evidence="1">The sequence shown here is derived from an EMBL/GenBank/DDBJ whole genome shotgun (WGS) entry which is preliminary data.</text>
</comment>
<name>A0A3M7PHM8_BRAPC</name>
<protein>
    <submittedName>
        <fullName evidence="1">Uncharacterized protein</fullName>
    </submittedName>
</protein>
<proteinExistence type="predicted"/>
<organism evidence="1 2">
    <name type="scientific">Brachionus plicatilis</name>
    <name type="common">Marine rotifer</name>
    <name type="synonym">Brachionus muelleri</name>
    <dbReference type="NCBI Taxonomy" id="10195"/>
    <lineage>
        <taxon>Eukaryota</taxon>
        <taxon>Metazoa</taxon>
        <taxon>Spiralia</taxon>
        <taxon>Gnathifera</taxon>
        <taxon>Rotifera</taxon>
        <taxon>Eurotatoria</taxon>
        <taxon>Monogononta</taxon>
        <taxon>Pseudotrocha</taxon>
        <taxon>Ploima</taxon>
        <taxon>Brachionidae</taxon>
        <taxon>Brachionus</taxon>
    </lineage>
</organism>
<evidence type="ECO:0000313" key="1">
    <source>
        <dbReference type="EMBL" id="RMZ98626.1"/>
    </source>
</evidence>
<evidence type="ECO:0000313" key="2">
    <source>
        <dbReference type="Proteomes" id="UP000276133"/>
    </source>
</evidence>
<accession>A0A3M7PHM8</accession>
<reference evidence="1 2" key="1">
    <citation type="journal article" date="2018" name="Sci. Rep.">
        <title>Genomic signatures of local adaptation to the degree of environmental predictability in rotifers.</title>
        <authorList>
            <person name="Franch-Gras L."/>
            <person name="Hahn C."/>
            <person name="Garcia-Roger E.M."/>
            <person name="Carmona M.J."/>
            <person name="Serra M."/>
            <person name="Gomez A."/>
        </authorList>
    </citation>
    <scope>NUCLEOTIDE SEQUENCE [LARGE SCALE GENOMIC DNA]</scope>
    <source>
        <strain evidence="1">HYR1</strain>
    </source>
</reference>
<dbReference type="EMBL" id="REGN01010659">
    <property type="protein sequence ID" value="RMZ98626.1"/>
    <property type="molecule type" value="Genomic_DNA"/>
</dbReference>
<sequence>MGLLLLFVFVRF</sequence>
<gene>
    <name evidence="1" type="ORF">BpHYR1_049787</name>
</gene>